<evidence type="ECO:0000259" key="7">
    <source>
        <dbReference type="Pfam" id="PF14378"/>
    </source>
</evidence>
<dbReference type="InterPro" id="IPR052185">
    <property type="entry name" value="IPC_Synthase-Related"/>
</dbReference>
<feature type="transmembrane region" description="Helical" evidence="6">
    <location>
        <begin position="237"/>
        <end position="256"/>
    </location>
</feature>
<keyword evidence="2 6" id="KW-0812">Transmembrane</keyword>
<evidence type="ECO:0000313" key="9">
    <source>
        <dbReference type="Proteomes" id="UP001500301"/>
    </source>
</evidence>
<feature type="transmembrane region" description="Helical" evidence="6">
    <location>
        <begin position="263"/>
        <end position="281"/>
    </location>
</feature>
<feature type="domain" description="Inositolphosphotransferase Aur1/Ipt1" evidence="7">
    <location>
        <begin position="133"/>
        <end position="299"/>
    </location>
</feature>
<dbReference type="Proteomes" id="UP001500301">
    <property type="component" value="Unassembled WGS sequence"/>
</dbReference>
<dbReference type="CDD" id="cd03386">
    <property type="entry name" value="PAP2_Aur1_like"/>
    <property type="match status" value="1"/>
</dbReference>
<keyword evidence="9" id="KW-1185">Reference proteome</keyword>
<comment type="caution">
    <text evidence="8">The sequence shown here is derived from an EMBL/GenBank/DDBJ whole genome shotgun (WGS) entry which is preliminary data.</text>
</comment>
<feature type="region of interest" description="Disordered" evidence="5">
    <location>
        <begin position="311"/>
        <end position="330"/>
    </location>
</feature>
<dbReference type="InterPro" id="IPR026841">
    <property type="entry name" value="Aur1/Ipt1"/>
</dbReference>
<evidence type="ECO:0000256" key="3">
    <source>
        <dbReference type="ARBA" id="ARBA00022989"/>
    </source>
</evidence>
<comment type="subcellular location">
    <subcellularLocation>
        <location evidence="1">Membrane</location>
        <topology evidence="1">Multi-pass membrane protein</topology>
    </subcellularLocation>
</comment>
<dbReference type="PANTHER" id="PTHR31310">
    <property type="match status" value="1"/>
</dbReference>
<feature type="transmembrane region" description="Helical" evidence="6">
    <location>
        <begin position="65"/>
        <end position="83"/>
    </location>
</feature>
<dbReference type="RefSeq" id="WP_218232482.1">
    <property type="nucleotide sequence ID" value="NZ_BAABBB010000004.1"/>
</dbReference>
<feature type="transmembrane region" description="Helical" evidence="6">
    <location>
        <begin position="142"/>
        <end position="160"/>
    </location>
</feature>
<feature type="transmembrane region" description="Helical" evidence="6">
    <location>
        <begin position="39"/>
        <end position="56"/>
    </location>
</feature>
<evidence type="ECO:0000256" key="1">
    <source>
        <dbReference type="ARBA" id="ARBA00004141"/>
    </source>
</evidence>
<protein>
    <recommendedName>
        <fullName evidence="7">Inositolphosphotransferase Aur1/Ipt1 domain-containing protein</fullName>
    </recommendedName>
</protein>
<evidence type="ECO:0000256" key="4">
    <source>
        <dbReference type="ARBA" id="ARBA00023136"/>
    </source>
</evidence>
<feature type="transmembrane region" description="Helical" evidence="6">
    <location>
        <begin position="287"/>
        <end position="306"/>
    </location>
</feature>
<sequence>MSEATDTARHSSLAARVVALVAYVGALAAYVAVVGLPKQSWVAILWLWLLTIAWDVRKPVREHRAFLRDWAPAVALLLVYLYSRGISDDLGLGSVHVTAPIEADRWLFGGTLPTEWLQAHLCGDPCLRASAPAWYDVVLTTVYYSHFFVALTIATVLWMRDRPEWVRYMRRYLSLSFLALAIYIAYPMAPPWMASRDGYLTDDISRITGRGWWDLGHSGSSGGGGTHQSISAVGNQVAAMPSLHAGIAILVAAWAIPRLPVRWRWPMALYPVAMSFMLVYYAEHYVVDVIAGGLCVAVVLVGWSLAERRRRPAPPQTPQRVVGAPGTETS</sequence>
<feature type="transmembrane region" description="Helical" evidence="6">
    <location>
        <begin position="12"/>
        <end position="33"/>
    </location>
</feature>
<organism evidence="8 9">
    <name type="scientific">Nocardioides daeguensis</name>
    <dbReference type="NCBI Taxonomy" id="908359"/>
    <lineage>
        <taxon>Bacteria</taxon>
        <taxon>Bacillati</taxon>
        <taxon>Actinomycetota</taxon>
        <taxon>Actinomycetes</taxon>
        <taxon>Propionibacteriales</taxon>
        <taxon>Nocardioidaceae</taxon>
        <taxon>Nocardioides</taxon>
    </lineage>
</organism>
<evidence type="ECO:0000256" key="2">
    <source>
        <dbReference type="ARBA" id="ARBA00022692"/>
    </source>
</evidence>
<evidence type="ECO:0000256" key="6">
    <source>
        <dbReference type="SAM" id="Phobius"/>
    </source>
</evidence>
<proteinExistence type="predicted"/>
<dbReference type="Pfam" id="PF14378">
    <property type="entry name" value="PAP2_3"/>
    <property type="match status" value="1"/>
</dbReference>
<keyword evidence="3 6" id="KW-1133">Transmembrane helix</keyword>
<accession>A0ABP6UWR6</accession>
<evidence type="ECO:0000313" key="8">
    <source>
        <dbReference type="EMBL" id="GAA3521232.1"/>
    </source>
</evidence>
<reference evidence="9" key="1">
    <citation type="journal article" date="2019" name="Int. J. Syst. Evol. Microbiol.">
        <title>The Global Catalogue of Microorganisms (GCM) 10K type strain sequencing project: providing services to taxonomists for standard genome sequencing and annotation.</title>
        <authorList>
            <consortium name="The Broad Institute Genomics Platform"/>
            <consortium name="The Broad Institute Genome Sequencing Center for Infectious Disease"/>
            <person name="Wu L."/>
            <person name="Ma J."/>
        </authorList>
    </citation>
    <scope>NUCLEOTIDE SEQUENCE [LARGE SCALE GENOMIC DNA]</scope>
    <source>
        <strain evidence="9">JCM 17460</strain>
    </source>
</reference>
<evidence type="ECO:0000256" key="5">
    <source>
        <dbReference type="SAM" id="MobiDB-lite"/>
    </source>
</evidence>
<dbReference type="EMBL" id="BAABBB010000004">
    <property type="protein sequence ID" value="GAA3521232.1"/>
    <property type="molecule type" value="Genomic_DNA"/>
</dbReference>
<feature type="transmembrane region" description="Helical" evidence="6">
    <location>
        <begin position="172"/>
        <end position="189"/>
    </location>
</feature>
<keyword evidence="4 6" id="KW-0472">Membrane</keyword>
<gene>
    <name evidence="8" type="ORF">GCM10022263_06490</name>
</gene>
<dbReference type="PANTHER" id="PTHR31310:SF7">
    <property type="entry name" value="PA-PHOSPHATASE RELATED-FAMILY PROTEIN DDB_G0268928"/>
    <property type="match status" value="1"/>
</dbReference>
<name>A0ABP6UWR6_9ACTN</name>